<dbReference type="Gene3D" id="3.30.300.30">
    <property type="match status" value="1"/>
</dbReference>
<dbReference type="InterPro" id="IPR020845">
    <property type="entry name" value="AMP-binding_CS"/>
</dbReference>
<evidence type="ECO:0000313" key="6">
    <source>
        <dbReference type="Proteomes" id="UP000264445"/>
    </source>
</evidence>
<evidence type="ECO:0000256" key="2">
    <source>
        <dbReference type="ARBA" id="ARBA00022598"/>
    </source>
</evidence>
<dbReference type="OMA" id="ELNMTEY"/>
<keyword evidence="2 5" id="KW-0436">Ligase</keyword>
<dbReference type="InterPro" id="IPR025110">
    <property type="entry name" value="AMP-bd_C"/>
</dbReference>
<evidence type="ECO:0000259" key="4">
    <source>
        <dbReference type="Pfam" id="PF13193"/>
    </source>
</evidence>
<organism evidence="5 6">
    <name type="scientific">Caldanaerobacter subterraneus</name>
    <dbReference type="NCBI Taxonomy" id="911092"/>
    <lineage>
        <taxon>Bacteria</taxon>
        <taxon>Bacillati</taxon>
        <taxon>Bacillota</taxon>
        <taxon>Clostridia</taxon>
        <taxon>Thermoanaerobacterales</taxon>
        <taxon>Thermoanaerobacteraceae</taxon>
        <taxon>Caldanaerobacter</taxon>
    </lineage>
</organism>
<comment type="similarity">
    <text evidence="1">Belongs to the ATP-dependent AMP-binding enzyme family.</text>
</comment>
<dbReference type="InterPro" id="IPR042099">
    <property type="entry name" value="ANL_N_sf"/>
</dbReference>
<dbReference type="GO" id="GO:0016877">
    <property type="term" value="F:ligase activity, forming carbon-sulfur bonds"/>
    <property type="evidence" value="ECO:0007669"/>
    <property type="project" value="UniProtKB-ARBA"/>
</dbReference>
<proteinExistence type="inferred from homology"/>
<dbReference type="PANTHER" id="PTHR43767:SF7">
    <property type="entry name" value="MEDIUM_LONG-CHAIN-FATTY-ACID--COA LIGASE FADD8"/>
    <property type="match status" value="1"/>
</dbReference>
<feature type="domain" description="AMP-dependent synthetase/ligase" evidence="3">
    <location>
        <begin position="15"/>
        <end position="361"/>
    </location>
</feature>
<dbReference type="RefSeq" id="WP_009609962.1">
    <property type="nucleotide sequence ID" value="NZ_DOLB01000111.1"/>
</dbReference>
<dbReference type="SUPFAM" id="SSF56801">
    <property type="entry name" value="Acetyl-CoA synthetase-like"/>
    <property type="match status" value="1"/>
</dbReference>
<name>A0A101E6E5_9THEO</name>
<dbReference type="NCBIfam" id="NF004837">
    <property type="entry name" value="PRK06187.1"/>
    <property type="match status" value="1"/>
</dbReference>
<dbReference type="EMBL" id="DOLB01000111">
    <property type="protein sequence ID" value="HBT49686.1"/>
    <property type="molecule type" value="Genomic_DNA"/>
</dbReference>
<sequence length="495" mass="54624">MRIFEVHKKSGVSDSHIAIKFKGRVYTYGEVDALIDKYASYFQSIGVKKGDRVALSFPNCPEYIFSFMGASKAGAIVVPLNMMLTLEEIGYIIMESGTSVLVVHPAIAQKVDKSQLARLNLKNVVIMDENTVNEILKMKSPAPVDIESGEVCAFLYTSGTTGKPKGAMLTHDNFVSDVKMLYDVSRVIDLGPNDNFLTVLPLFHSFSWTVNVLLGLYLGSTITLKETFMPKDTLETLIQEDITVFCGVPSMFAVLMRMAEKGQFKALRLAISGGAPLAAEVQRGFEEKFNFPLVEGYGLSEAAPVALLNPLDPKALRKPGSIGFPLPGVEAKIVDENDNELPVGEIGELVLKGPNVMVGYHNMPEETAKTLRNGWLHTGDLAKKDEDGYFYIVDRLKDMIITGGFNVYPREIEEVLLTHPAVLEAAVVGVGDPLKGEEIKAFIVLKEGAEADRRELQSFLKDKIASYKIPKYFEFVKELPKTPTGKVNKKLLKQM</sequence>
<feature type="domain" description="AMP-binding enzyme C-terminal" evidence="4">
    <location>
        <begin position="411"/>
        <end position="486"/>
    </location>
</feature>
<dbReference type="InterPro" id="IPR050237">
    <property type="entry name" value="ATP-dep_AMP-bd_enzyme"/>
</dbReference>
<comment type="caution">
    <text evidence="5">The sequence shown here is derived from an EMBL/GenBank/DDBJ whole genome shotgun (WGS) entry which is preliminary data.</text>
</comment>
<dbReference type="Gene3D" id="3.40.50.12780">
    <property type="entry name" value="N-terminal domain of ligase-like"/>
    <property type="match status" value="1"/>
</dbReference>
<dbReference type="FunFam" id="3.30.300.30:FF:000008">
    <property type="entry name" value="2,3-dihydroxybenzoate-AMP ligase"/>
    <property type="match status" value="1"/>
</dbReference>
<dbReference type="Pfam" id="PF00501">
    <property type="entry name" value="AMP-binding"/>
    <property type="match status" value="1"/>
</dbReference>
<dbReference type="PROSITE" id="PS00455">
    <property type="entry name" value="AMP_BINDING"/>
    <property type="match status" value="1"/>
</dbReference>
<dbReference type="CDD" id="cd05936">
    <property type="entry name" value="FC-FACS_FadD_like"/>
    <property type="match status" value="1"/>
</dbReference>
<dbReference type="Proteomes" id="UP000264445">
    <property type="component" value="Unassembled WGS sequence"/>
</dbReference>
<evidence type="ECO:0000256" key="1">
    <source>
        <dbReference type="ARBA" id="ARBA00006432"/>
    </source>
</evidence>
<dbReference type="Pfam" id="PF13193">
    <property type="entry name" value="AMP-binding_C"/>
    <property type="match status" value="1"/>
</dbReference>
<dbReference type="AlphaFoldDB" id="A0A101E6E5"/>
<protein>
    <submittedName>
        <fullName evidence="5">Long-chain fatty acid--CoA ligase</fullName>
    </submittedName>
</protein>
<dbReference type="InterPro" id="IPR000873">
    <property type="entry name" value="AMP-dep_synth/lig_dom"/>
</dbReference>
<dbReference type="InterPro" id="IPR045851">
    <property type="entry name" value="AMP-bd_C_sf"/>
</dbReference>
<gene>
    <name evidence="5" type="ORF">DEA61_07660</name>
</gene>
<evidence type="ECO:0000259" key="3">
    <source>
        <dbReference type="Pfam" id="PF00501"/>
    </source>
</evidence>
<evidence type="ECO:0000313" key="5">
    <source>
        <dbReference type="EMBL" id="HBT49686.1"/>
    </source>
</evidence>
<dbReference type="PANTHER" id="PTHR43767">
    <property type="entry name" value="LONG-CHAIN-FATTY-ACID--COA LIGASE"/>
    <property type="match status" value="1"/>
</dbReference>
<reference evidence="5 6" key="1">
    <citation type="journal article" date="2018" name="Nat. Biotechnol.">
        <title>A standardized bacterial taxonomy based on genome phylogeny substantially revises the tree of life.</title>
        <authorList>
            <person name="Parks D.H."/>
            <person name="Chuvochina M."/>
            <person name="Waite D.W."/>
            <person name="Rinke C."/>
            <person name="Skarshewski A."/>
            <person name="Chaumeil P.A."/>
            <person name="Hugenholtz P."/>
        </authorList>
    </citation>
    <scope>NUCLEOTIDE SEQUENCE [LARGE SCALE GENOMIC DNA]</scope>
    <source>
        <strain evidence="5">UBA12544</strain>
    </source>
</reference>
<accession>A0A101E6E5</accession>